<evidence type="ECO:0000313" key="3">
    <source>
        <dbReference type="Proteomes" id="UP000837932"/>
    </source>
</evidence>
<evidence type="ECO:0000256" key="1">
    <source>
        <dbReference type="SAM" id="SignalP"/>
    </source>
</evidence>
<reference evidence="2" key="1">
    <citation type="submission" date="2021-12" db="EMBL/GenBank/DDBJ databases">
        <authorList>
            <person name="Rodrigo-Torres L."/>
            <person name="Arahal R. D."/>
            <person name="Lucena T."/>
        </authorList>
    </citation>
    <scope>NUCLEOTIDE SEQUENCE</scope>
    <source>
        <strain evidence="2">CECT 8858</strain>
    </source>
</reference>
<protein>
    <recommendedName>
        <fullName evidence="4">Transporter</fullName>
    </recommendedName>
</protein>
<feature type="chain" id="PRO_5046967094" description="Transporter" evidence="1">
    <location>
        <begin position="20"/>
        <end position="348"/>
    </location>
</feature>
<dbReference type="PROSITE" id="PS51257">
    <property type="entry name" value="PROKAR_LIPOPROTEIN"/>
    <property type="match status" value="1"/>
</dbReference>
<feature type="signal peptide" evidence="1">
    <location>
        <begin position="1"/>
        <end position="19"/>
    </location>
</feature>
<name>A0ABM9AVK7_9BACT</name>
<accession>A0ABM9AVK7</accession>
<evidence type="ECO:0008006" key="4">
    <source>
        <dbReference type="Google" id="ProtNLM"/>
    </source>
</evidence>
<organism evidence="2 3">
    <name type="scientific">Emticicia aquatica</name>
    <dbReference type="NCBI Taxonomy" id="1681835"/>
    <lineage>
        <taxon>Bacteria</taxon>
        <taxon>Pseudomonadati</taxon>
        <taxon>Bacteroidota</taxon>
        <taxon>Cytophagia</taxon>
        <taxon>Cytophagales</taxon>
        <taxon>Leadbetterellaceae</taxon>
        <taxon>Emticicia</taxon>
    </lineage>
</organism>
<dbReference type="Proteomes" id="UP000837932">
    <property type="component" value="Unassembled WGS sequence"/>
</dbReference>
<keyword evidence="3" id="KW-1185">Reference proteome</keyword>
<dbReference type="RefSeq" id="WP_238808656.1">
    <property type="nucleotide sequence ID" value="NZ_CAKLPY010000007.1"/>
</dbReference>
<evidence type="ECO:0000313" key="2">
    <source>
        <dbReference type="EMBL" id="CAH0997849.1"/>
    </source>
</evidence>
<gene>
    <name evidence="2" type="ORF">EMA8858_03983</name>
</gene>
<comment type="caution">
    <text evidence="2">The sequence shown here is derived from an EMBL/GenBank/DDBJ whole genome shotgun (WGS) entry which is preliminary data.</text>
</comment>
<sequence>MKKLLLTFAFMAVFSSAFSQGCIAVRSMATANGNPSGSAFMHAGDFQVSSNYRYLHSYKHFVGTVEQKQRVEQHTEVINDQHSFDFGLTYAITNRLNVTVNVPLSFNDRSSLYEHYGNGTPAGSNPRFHTQSKGVGDMRLSASFWLFNPMTHTKGNIAIGVGIKAPTGNANVQDGFHKLDKDKKEYIQVKQVDQSIQLGDSGWGESIEVQGYYSLFKKANLYFNGFYLFSPKELNRATNLSVPDQFGARVGMTYALFPKRNIAVSLGGRLEGLPAVDAIGGSGGSRRPGYIVSIEPGIIWSSHKSSLLVAVPYAVVRNRIPTWTATGFKSGDAAFADYFLSATYAYRF</sequence>
<dbReference type="EMBL" id="CAKLPY010000007">
    <property type="protein sequence ID" value="CAH0997849.1"/>
    <property type="molecule type" value="Genomic_DNA"/>
</dbReference>
<keyword evidence="1" id="KW-0732">Signal</keyword>
<proteinExistence type="predicted"/>